<dbReference type="EMBL" id="MDYO01000003">
    <property type="protein sequence ID" value="OQE01844.1"/>
    <property type="molecule type" value="Genomic_DNA"/>
</dbReference>
<accession>A0A1V6RK52</accession>
<comment type="caution">
    <text evidence="1">The sequence shown here is derived from an EMBL/GenBank/DDBJ whole genome shotgun (WGS) entry which is preliminary data.</text>
</comment>
<evidence type="ECO:0000313" key="1">
    <source>
        <dbReference type="EMBL" id="OQE01844.1"/>
    </source>
</evidence>
<proteinExistence type="predicted"/>
<gene>
    <name evidence="1" type="ORF">PENSOL_c003G11973</name>
</gene>
<sequence length="17" mass="1811">MNEHGASGSFPYAEEAN</sequence>
<dbReference type="AlphaFoldDB" id="A0A1V6RK52"/>
<organism evidence="1 2">
    <name type="scientific">Penicillium solitum</name>
    <dbReference type="NCBI Taxonomy" id="60172"/>
    <lineage>
        <taxon>Eukaryota</taxon>
        <taxon>Fungi</taxon>
        <taxon>Dikarya</taxon>
        <taxon>Ascomycota</taxon>
        <taxon>Pezizomycotina</taxon>
        <taxon>Eurotiomycetes</taxon>
        <taxon>Eurotiomycetidae</taxon>
        <taxon>Eurotiales</taxon>
        <taxon>Aspergillaceae</taxon>
        <taxon>Penicillium</taxon>
    </lineage>
</organism>
<name>A0A1V6RK52_9EURO</name>
<keyword evidence="2" id="KW-1185">Reference proteome</keyword>
<reference evidence="2" key="1">
    <citation type="journal article" date="2017" name="Nat. Microbiol.">
        <title>Global analysis of biosynthetic gene clusters reveals vast potential of secondary metabolite production in Penicillium species.</title>
        <authorList>
            <person name="Nielsen J.C."/>
            <person name="Grijseels S."/>
            <person name="Prigent S."/>
            <person name="Ji B."/>
            <person name="Dainat J."/>
            <person name="Nielsen K.F."/>
            <person name="Frisvad J.C."/>
            <person name="Workman M."/>
            <person name="Nielsen J."/>
        </authorList>
    </citation>
    <scope>NUCLEOTIDE SEQUENCE [LARGE SCALE GENOMIC DNA]</scope>
    <source>
        <strain evidence="2">IBT 29525</strain>
    </source>
</reference>
<dbReference type="Proteomes" id="UP000191612">
    <property type="component" value="Unassembled WGS sequence"/>
</dbReference>
<protein>
    <submittedName>
        <fullName evidence="1">Uncharacterized protein</fullName>
    </submittedName>
</protein>
<evidence type="ECO:0000313" key="2">
    <source>
        <dbReference type="Proteomes" id="UP000191612"/>
    </source>
</evidence>